<dbReference type="AlphaFoldDB" id="A6G1B6"/>
<evidence type="ECO:0000256" key="1">
    <source>
        <dbReference type="SAM" id="MobiDB-lite"/>
    </source>
</evidence>
<dbReference type="Gene3D" id="3.40.50.300">
    <property type="entry name" value="P-loop containing nucleotide triphosphate hydrolases"/>
    <property type="match status" value="1"/>
</dbReference>
<keyword evidence="3" id="KW-1185">Reference proteome</keyword>
<dbReference type="Proteomes" id="UP000005801">
    <property type="component" value="Unassembled WGS sequence"/>
</dbReference>
<dbReference type="PANTHER" id="PTHR36451:SF1">
    <property type="entry name" value="OMEGA-HYDROXY-BETA-DIHYDROMENAQUINONE-9 SULFOTRANSFERASE STF3"/>
    <property type="match status" value="1"/>
</dbReference>
<feature type="region of interest" description="Disordered" evidence="1">
    <location>
        <begin position="144"/>
        <end position="173"/>
    </location>
</feature>
<comment type="caution">
    <text evidence="2">The sequence shown here is derived from an EMBL/GenBank/DDBJ whole genome shotgun (WGS) entry which is preliminary data.</text>
</comment>
<dbReference type="eggNOG" id="COG0438">
    <property type="taxonomic scope" value="Bacteria"/>
</dbReference>
<dbReference type="STRING" id="391625.PPSIR1_11565"/>
<name>A6G1B6_9BACT</name>
<reference evidence="2 3" key="1">
    <citation type="submission" date="2007-06" db="EMBL/GenBank/DDBJ databases">
        <authorList>
            <person name="Shimkets L."/>
            <person name="Ferriera S."/>
            <person name="Johnson J."/>
            <person name="Kravitz S."/>
            <person name="Beeson K."/>
            <person name="Sutton G."/>
            <person name="Rogers Y.-H."/>
            <person name="Friedman R."/>
            <person name="Frazier M."/>
            <person name="Venter J.C."/>
        </authorList>
    </citation>
    <scope>NUCLEOTIDE SEQUENCE [LARGE SCALE GENOMIC DNA]</scope>
    <source>
        <strain evidence="2 3">SIR-1</strain>
    </source>
</reference>
<proteinExistence type="predicted"/>
<dbReference type="SUPFAM" id="SSF52540">
    <property type="entry name" value="P-loop containing nucleoside triphosphate hydrolases"/>
    <property type="match status" value="1"/>
</dbReference>
<accession>A6G1B6</accession>
<protein>
    <submittedName>
        <fullName evidence="2">Sulfotransferase</fullName>
    </submittedName>
</protein>
<dbReference type="RefSeq" id="WP_006970515.1">
    <property type="nucleotide sequence ID" value="NZ_ABCS01000011.1"/>
</dbReference>
<organism evidence="2 3">
    <name type="scientific">Plesiocystis pacifica SIR-1</name>
    <dbReference type="NCBI Taxonomy" id="391625"/>
    <lineage>
        <taxon>Bacteria</taxon>
        <taxon>Pseudomonadati</taxon>
        <taxon>Myxococcota</taxon>
        <taxon>Polyangia</taxon>
        <taxon>Nannocystales</taxon>
        <taxon>Nannocystaceae</taxon>
        <taxon>Plesiocystis</taxon>
    </lineage>
</organism>
<gene>
    <name evidence="2" type="ORF">PPSIR1_11565</name>
</gene>
<dbReference type="EMBL" id="ABCS01000011">
    <property type="protein sequence ID" value="EDM80411.1"/>
    <property type="molecule type" value="Genomic_DNA"/>
</dbReference>
<evidence type="ECO:0000313" key="3">
    <source>
        <dbReference type="Proteomes" id="UP000005801"/>
    </source>
</evidence>
<evidence type="ECO:0000313" key="2">
    <source>
        <dbReference type="EMBL" id="EDM80411.1"/>
    </source>
</evidence>
<dbReference type="OrthoDB" id="9777890at2"/>
<keyword evidence="2" id="KW-0808">Transferase</keyword>
<dbReference type="Pfam" id="PF13469">
    <property type="entry name" value="Sulfotransfer_3"/>
    <property type="match status" value="1"/>
</dbReference>
<dbReference type="GO" id="GO:0016740">
    <property type="term" value="F:transferase activity"/>
    <property type="evidence" value="ECO:0007669"/>
    <property type="project" value="UniProtKB-KW"/>
</dbReference>
<dbReference type="PANTHER" id="PTHR36451">
    <property type="entry name" value="PAPS-DEPENDENT SULFOTRANSFERASE STF3"/>
    <property type="match status" value="1"/>
</dbReference>
<dbReference type="InterPro" id="IPR052736">
    <property type="entry name" value="Stf3_sulfotransferase"/>
</dbReference>
<dbReference type="InterPro" id="IPR027417">
    <property type="entry name" value="P-loop_NTPase"/>
</dbReference>
<sequence length="427" mass="47535">MRESSRDYTRPHRPLPLRLYNRVGARRVAPLEPEALLAKARRQAKLETLELPEVMAGLEQLTASLNAEARLSPTGRFMVESQTVGSLVANLRARAWSERCPALAEVRVHRPVIICGLARTGTTFLQRLLAELPGARALPTWEALEPIPEPGRGPLAGRSQVRDAPAPDRAKDPRIGRARGAERFLRWLSPDLFIAHPMQALVPEEEALILAQSFHSGVPETSFNVPSYAAWLREADPRPAYRWLDRCLRQLQADAPGEFWVLKSPHHLEWLDVVLETFPDALIVHTHRDPALSVPSFCSLVAHGWGIMSETVDTAAIGAHWSEKMGYMLGRALALRESRGEASFVDVRYDDLVADPLATVKALCPALGVEWTPALEQRLREHLAANTQHQHGVHRYAAEDFGLDTGALRERFAAYRARFVDGPRPAG</sequence>